<dbReference type="PANTHER" id="PTHR43574">
    <property type="entry name" value="EPIMERASE-RELATED"/>
    <property type="match status" value="1"/>
</dbReference>
<evidence type="ECO:0000256" key="1">
    <source>
        <dbReference type="ARBA" id="ARBA00023027"/>
    </source>
</evidence>
<protein>
    <submittedName>
        <fullName evidence="2">Sugar nucleotide-binding protein</fullName>
    </submittedName>
</protein>
<dbReference type="AlphaFoldDB" id="A0A8T9MTP2"/>
<dbReference type="EMBL" id="CP091521">
    <property type="protein sequence ID" value="UOP04464.1"/>
    <property type="molecule type" value="Genomic_DNA"/>
</dbReference>
<gene>
    <name evidence="2" type="ORF">LVJ77_09235</name>
</gene>
<name>A0A8T9MTP2_9NEIS</name>
<accession>A0A8T9MTP2</accession>
<organism evidence="2 3">
    <name type="scientific">Conchiformibius kuhniae</name>
    <dbReference type="NCBI Taxonomy" id="211502"/>
    <lineage>
        <taxon>Bacteria</taxon>
        <taxon>Pseudomonadati</taxon>
        <taxon>Pseudomonadota</taxon>
        <taxon>Betaproteobacteria</taxon>
        <taxon>Neisseriales</taxon>
        <taxon>Neisseriaceae</taxon>
        <taxon>Conchiformibius</taxon>
    </lineage>
</organism>
<dbReference type="InterPro" id="IPR036291">
    <property type="entry name" value="NAD(P)-bd_dom_sf"/>
</dbReference>
<dbReference type="SUPFAM" id="SSF51735">
    <property type="entry name" value="NAD(P)-binding Rossmann-fold domains"/>
    <property type="match status" value="1"/>
</dbReference>
<keyword evidence="1" id="KW-0520">NAD</keyword>
<reference evidence="2" key="2">
    <citation type="submission" date="2024-09" db="EMBL/GenBank/DDBJ databases">
        <authorList>
            <person name="Veyrier F.J."/>
        </authorList>
    </citation>
    <scope>NUCLEOTIDE SEQUENCE</scope>
    <source>
        <strain evidence="2">17694</strain>
    </source>
</reference>
<evidence type="ECO:0000313" key="2">
    <source>
        <dbReference type="EMBL" id="UOP04464.1"/>
    </source>
</evidence>
<evidence type="ECO:0000313" key="3">
    <source>
        <dbReference type="Proteomes" id="UP000831534"/>
    </source>
</evidence>
<reference evidence="2" key="1">
    <citation type="journal article" date="2022" name="Res Sq">
        <title>Evolution of multicellular longitudinally dividing oral cavity symbionts (Neisseriaceae).</title>
        <authorList>
            <person name="Nyongesa S."/>
            <person name="Weber P."/>
            <person name="Bernet E."/>
            <person name="Pullido F."/>
            <person name="Nieckarz M."/>
            <person name="Delaby M."/>
            <person name="Nieves C."/>
            <person name="Viehboeck T."/>
            <person name="Krause N."/>
            <person name="Rivera-Millot A."/>
            <person name="Nakamura A."/>
            <person name="Vischer N."/>
            <person name="VanNieuwenhze M."/>
            <person name="Brun Y."/>
            <person name="Cava F."/>
            <person name="Bulgheresi S."/>
            <person name="Veyrier F."/>
        </authorList>
    </citation>
    <scope>NUCLEOTIDE SEQUENCE</scope>
    <source>
        <strain evidence="2">17694</strain>
    </source>
</reference>
<dbReference type="KEGG" id="ckh:LVJ77_09235"/>
<dbReference type="Proteomes" id="UP000831534">
    <property type="component" value="Chromosome"/>
</dbReference>
<keyword evidence="3" id="KW-1185">Reference proteome</keyword>
<sequence length="246" mass="26371">MNTLIFGFGFLGRPLAEALWQRGTPVRAVKRRLTSDDINLPFELDTLALTPDSFLPAWADCRAWVFLLPPAPLPDYAATIGALARTAAHCGAAQLVFGSSISVYGDRARECNEHSPPEPATASAQAIVAAEQACLASGVANIDILRFGGLYAAERHPVHSLLKRQNNTGANRPVNMVHRDLAVAALLRALDTPNGVRVRNIVEPAHPRKAAFYAAEAAKLGLPAPHFADHDDGAGKTVRSAYRDLV</sequence>
<dbReference type="RefSeq" id="WP_027009734.1">
    <property type="nucleotide sequence ID" value="NZ_CP091521.1"/>
</dbReference>
<dbReference type="Gene3D" id="3.40.50.720">
    <property type="entry name" value="NAD(P)-binding Rossmann-like Domain"/>
    <property type="match status" value="1"/>
</dbReference>
<proteinExistence type="predicted"/>